<dbReference type="Gene3D" id="3.40.1190.20">
    <property type="match status" value="1"/>
</dbReference>
<comment type="similarity">
    <text evidence="1">Belongs to the carbohydrate kinase PfkB family.</text>
</comment>
<organism evidence="5 6">
    <name type="scientific">Pelagibius litoralis</name>
    <dbReference type="NCBI Taxonomy" id="374515"/>
    <lineage>
        <taxon>Bacteria</taxon>
        <taxon>Pseudomonadati</taxon>
        <taxon>Pseudomonadota</taxon>
        <taxon>Alphaproteobacteria</taxon>
        <taxon>Rhodospirillales</taxon>
        <taxon>Rhodovibrionaceae</taxon>
        <taxon>Pelagibius</taxon>
    </lineage>
</organism>
<evidence type="ECO:0000313" key="6">
    <source>
        <dbReference type="Proteomes" id="UP000761264"/>
    </source>
</evidence>
<dbReference type="InterPro" id="IPR011611">
    <property type="entry name" value="PfkB_dom"/>
</dbReference>
<feature type="domain" description="Carbohydrate kinase PfkB" evidence="4">
    <location>
        <begin position="56"/>
        <end position="317"/>
    </location>
</feature>
<dbReference type="GO" id="GO:0016301">
    <property type="term" value="F:kinase activity"/>
    <property type="evidence" value="ECO:0007669"/>
    <property type="project" value="UniProtKB-KW"/>
</dbReference>
<proteinExistence type="inferred from homology"/>
<dbReference type="InterPro" id="IPR052700">
    <property type="entry name" value="Carb_kinase_PfkB-like"/>
</dbReference>
<keyword evidence="6" id="KW-1185">Reference proteome</keyword>
<gene>
    <name evidence="5" type="ORF">HBA54_25600</name>
</gene>
<accession>A0A967F315</accession>
<comment type="caution">
    <text evidence="5">The sequence shown here is derived from an EMBL/GenBank/DDBJ whole genome shotgun (WGS) entry which is preliminary data.</text>
</comment>
<dbReference type="CDD" id="cd01168">
    <property type="entry name" value="adenosine_kinase"/>
    <property type="match status" value="1"/>
</dbReference>
<dbReference type="Pfam" id="PF00294">
    <property type="entry name" value="PfkB"/>
    <property type="match status" value="1"/>
</dbReference>
<dbReference type="Gene3D" id="3.30.1110.10">
    <property type="match status" value="1"/>
</dbReference>
<evidence type="ECO:0000259" key="4">
    <source>
        <dbReference type="Pfam" id="PF00294"/>
    </source>
</evidence>
<dbReference type="PANTHER" id="PTHR43320">
    <property type="entry name" value="SUGAR KINASE"/>
    <property type="match status" value="1"/>
</dbReference>
<protein>
    <submittedName>
        <fullName evidence="5">Adenosine kinase</fullName>
    </submittedName>
</protein>
<evidence type="ECO:0000256" key="1">
    <source>
        <dbReference type="ARBA" id="ARBA00010688"/>
    </source>
</evidence>
<sequence length="337" mass="34938">MTAPQFDVVAIGNALVDVLSKTDDAFLEAHQINKGSMTLIDEARAVELYDAMGPAVEVSGGSAGNTAAGVASLGGKAVFLGKVRDDQLGAIFTHDIRATGVGFDTPHAASGPATGRSMILVTPDAARSMNTFLGAAVDFGPDDVDAARVEAAAVTYMEGYLWDSPSAKAAFLRAAGLAHAAGRKVSLTLSDPFLVDRYKDELRDFVAKHVDIVFANEEEVCGLFDAPDFDGALQQVRRHCDVAALTRSEKGAVIVSGDEVHVVDAVPVANVVDTTGAGDLFAAGFLYGITNGHSLYDSGRIGAIAAAEVISHVGARPEQKLAELIAAELGAAQAKRA</sequence>
<name>A0A967F315_9PROT</name>
<evidence type="ECO:0000313" key="5">
    <source>
        <dbReference type="EMBL" id="NIA71980.1"/>
    </source>
</evidence>
<dbReference type="EMBL" id="JAAQPH010000029">
    <property type="protein sequence ID" value="NIA71980.1"/>
    <property type="molecule type" value="Genomic_DNA"/>
</dbReference>
<dbReference type="SUPFAM" id="SSF53613">
    <property type="entry name" value="Ribokinase-like"/>
    <property type="match status" value="1"/>
</dbReference>
<dbReference type="PROSITE" id="PS00584">
    <property type="entry name" value="PFKB_KINASES_2"/>
    <property type="match status" value="1"/>
</dbReference>
<keyword evidence="3 5" id="KW-0418">Kinase</keyword>
<evidence type="ECO:0000256" key="3">
    <source>
        <dbReference type="ARBA" id="ARBA00022777"/>
    </source>
</evidence>
<dbReference type="PANTHER" id="PTHR43320:SF3">
    <property type="entry name" value="CARBOHYDRATE KINASE PFKB DOMAIN-CONTAINING PROTEIN"/>
    <property type="match status" value="1"/>
</dbReference>
<dbReference type="AlphaFoldDB" id="A0A967F315"/>
<dbReference type="InterPro" id="IPR002173">
    <property type="entry name" value="Carboh/pur_kinase_PfkB_CS"/>
</dbReference>
<evidence type="ECO:0000256" key="2">
    <source>
        <dbReference type="ARBA" id="ARBA00022679"/>
    </source>
</evidence>
<dbReference type="InterPro" id="IPR029056">
    <property type="entry name" value="Ribokinase-like"/>
</dbReference>
<dbReference type="RefSeq" id="WP_167230505.1">
    <property type="nucleotide sequence ID" value="NZ_JAAQPH010000029.1"/>
</dbReference>
<dbReference type="Proteomes" id="UP000761264">
    <property type="component" value="Unassembled WGS sequence"/>
</dbReference>
<reference evidence="5" key="1">
    <citation type="submission" date="2020-03" db="EMBL/GenBank/DDBJ databases">
        <title>Genome of Pelagibius litoralis DSM 21314T.</title>
        <authorList>
            <person name="Wang G."/>
        </authorList>
    </citation>
    <scope>NUCLEOTIDE SEQUENCE</scope>
    <source>
        <strain evidence="5">DSM 21314</strain>
    </source>
</reference>
<keyword evidence="2" id="KW-0808">Transferase</keyword>